<organism evidence="5">
    <name type="scientific">bioreactor metagenome</name>
    <dbReference type="NCBI Taxonomy" id="1076179"/>
    <lineage>
        <taxon>unclassified sequences</taxon>
        <taxon>metagenomes</taxon>
        <taxon>ecological metagenomes</taxon>
    </lineage>
</organism>
<gene>
    <name evidence="5" type="primary">pdhR_1</name>
    <name evidence="5" type="ORF">SDC9_79138</name>
</gene>
<dbReference type="PANTHER" id="PTHR43537">
    <property type="entry name" value="TRANSCRIPTIONAL REGULATOR, GNTR FAMILY"/>
    <property type="match status" value="1"/>
</dbReference>
<evidence type="ECO:0000256" key="2">
    <source>
        <dbReference type="ARBA" id="ARBA00023125"/>
    </source>
</evidence>
<keyword evidence="1" id="KW-0805">Transcription regulation</keyword>
<dbReference type="EMBL" id="VSSQ01006401">
    <property type="protein sequence ID" value="MPM32574.1"/>
    <property type="molecule type" value="Genomic_DNA"/>
</dbReference>
<keyword evidence="3" id="KW-0804">Transcription</keyword>
<name>A0A644Z357_9ZZZZ</name>
<proteinExistence type="predicted"/>
<dbReference type="PANTHER" id="PTHR43537:SF5">
    <property type="entry name" value="UXU OPERON TRANSCRIPTIONAL REGULATOR"/>
    <property type="match status" value="1"/>
</dbReference>
<dbReference type="SUPFAM" id="SSF46785">
    <property type="entry name" value="Winged helix' DNA-binding domain"/>
    <property type="match status" value="1"/>
</dbReference>
<dbReference type="PRINTS" id="PR00035">
    <property type="entry name" value="HTHGNTR"/>
</dbReference>
<dbReference type="InterPro" id="IPR008920">
    <property type="entry name" value="TF_FadR/GntR_C"/>
</dbReference>
<dbReference type="Gene3D" id="1.10.10.10">
    <property type="entry name" value="Winged helix-like DNA-binding domain superfamily/Winged helix DNA-binding domain"/>
    <property type="match status" value="1"/>
</dbReference>
<dbReference type="Gene3D" id="1.20.120.530">
    <property type="entry name" value="GntR ligand-binding domain-like"/>
    <property type="match status" value="1"/>
</dbReference>
<dbReference type="Pfam" id="PF00392">
    <property type="entry name" value="GntR"/>
    <property type="match status" value="1"/>
</dbReference>
<sequence>MGELSSIKTRALTERIEEKLFQYILDEGLLIGAKLPNEYQLADLFDVGRGTIREAVKLLVSRGVLHVKHGSGTYVSSTTPLREDPLGLKAVEDKIQLALDLTDVRMMLEPTIAEMAALNRTDEEAALLKVYSDAVRKKIEAGQDYLNEDVIFHSYIAKCSHNMVVAPLMPIIDAAVILIANITRKELLEATIETHDQVVNCIAEWDSMGARAAMSMHLALNRNVIKQEYKKAHKQQSLSENA</sequence>
<dbReference type="PROSITE" id="PS50949">
    <property type="entry name" value="HTH_GNTR"/>
    <property type="match status" value="1"/>
</dbReference>
<evidence type="ECO:0000256" key="1">
    <source>
        <dbReference type="ARBA" id="ARBA00023015"/>
    </source>
</evidence>
<keyword evidence="5" id="KW-0670">Pyruvate</keyword>
<accession>A0A644Z357</accession>
<dbReference type="SUPFAM" id="SSF48008">
    <property type="entry name" value="GntR ligand-binding domain-like"/>
    <property type="match status" value="1"/>
</dbReference>
<dbReference type="AlphaFoldDB" id="A0A644Z357"/>
<dbReference type="GO" id="GO:0003677">
    <property type="term" value="F:DNA binding"/>
    <property type="evidence" value="ECO:0007669"/>
    <property type="project" value="UniProtKB-KW"/>
</dbReference>
<dbReference type="InterPro" id="IPR036388">
    <property type="entry name" value="WH-like_DNA-bd_sf"/>
</dbReference>
<evidence type="ECO:0000256" key="3">
    <source>
        <dbReference type="ARBA" id="ARBA00023163"/>
    </source>
</evidence>
<reference evidence="5" key="1">
    <citation type="submission" date="2019-08" db="EMBL/GenBank/DDBJ databases">
        <authorList>
            <person name="Kucharzyk K."/>
            <person name="Murdoch R.W."/>
            <person name="Higgins S."/>
            <person name="Loffler F."/>
        </authorList>
    </citation>
    <scope>NUCLEOTIDE SEQUENCE</scope>
</reference>
<evidence type="ECO:0000313" key="5">
    <source>
        <dbReference type="EMBL" id="MPM32574.1"/>
    </source>
</evidence>
<keyword evidence="2" id="KW-0238">DNA-binding</keyword>
<dbReference type="SMART" id="SM00895">
    <property type="entry name" value="FCD"/>
    <property type="match status" value="1"/>
</dbReference>
<dbReference type="InterPro" id="IPR036390">
    <property type="entry name" value="WH_DNA-bd_sf"/>
</dbReference>
<comment type="caution">
    <text evidence="5">The sequence shown here is derived from an EMBL/GenBank/DDBJ whole genome shotgun (WGS) entry which is preliminary data.</text>
</comment>
<dbReference type="InterPro" id="IPR011711">
    <property type="entry name" value="GntR_C"/>
</dbReference>
<protein>
    <submittedName>
        <fullName evidence="5">Pyruvate dehydrogenase complex repressor</fullName>
    </submittedName>
</protein>
<dbReference type="GO" id="GO:0003700">
    <property type="term" value="F:DNA-binding transcription factor activity"/>
    <property type="evidence" value="ECO:0007669"/>
    <property type="project" value="InterPro"/>
</dbReference>
<dbReference type="Pfam" id="PF07729">
    <property type="entry name" value="FCD"/>
    <property type="match status" value="1"/>
</dbReference>
<feature type="domain" description="HTH gntR-type" evidence="4">
    <location>
        <begin position="10"/>
        <end position="78"/>
    </location>
</feature>
<dbReference type="SMART" id="SM00345">
    <property type="entry name" value="HTH_GNTR"/>
    <property type="match status" value="1"/>
</dbReference>
<dbReference type="CDD" id="cd07377">
    <property type="entry name" value="WHTH_GntR"/>
    <property type="match status" value="1"/>
</dbReference>
<evidence type="ECO:0000259" key="4">
    <source>
        <dbReference type="PROSITE" id="PS50949"/>
    </source>
</evidence>
<dbReference type="InterPro" id="IPR000524">
    <property type="entry name" value="Tscrpt_reg_HTH_GntR"/>
</dbReference>